<sequence>MACPATTVTDPSKIHDSDTDYGSDFSPEEEQIVERLISGTHLEDDNPIVNEIEHDEPRQTLRLPGVFGREERSPLFQAASAAERIAEQIAESVESGEHANLADRMNNAPGKEISAEPAKQGLGGSALNGETPDLRSPLDRFRTPPNKSFSVTDLVSPAWCELQYWYTLTKHGRKKRTSAMKEGTRVHKVLEEQVYTTVRVEVQTREDAWGLRIWNVIQGLRTLRETGQTRELEVWGTVDGLVVNGVIDELSYICPNPQLENSTAGEKSHTEAPSDQNTIEDFFKASGARSLEYATKAPKTTLRAQTKKVYVCDVKTRGARNVPASTSFAPTKIQLMLYHRLLSTLATNMVDFSILATRYNLDTSKVFSDEFIAQIGSLNNEVFHNTQTDLGSQDASQSWNQDSMSVLLAHNTLDLLWSLMISEFQITLPGGVDSLGRVLKAEYRSRDDGEIVGVKTVVMDDQALTTFIDHEMEWWKGQRQAEGVVVEEAFKCKSCDFADECQWRLQKVEEARQRSRSSRRDVAVA</sequence>
<evidence type="ECO:0000256" key="4">
    <source>
        <dbReference type="ARBA" id="ARBA00022485"/>
    </source>
</evidence>
<comment type="subunit">
    <text evidence="3">Monomer.</text>
</comment>
<keyword evidence="9" id="KW-1185">Reference proteome</keyword>
<dbReference type="PANTHER" id="PTHR14464">
    <property type="entry name" value="EXONUCLEASE V"/>
    <property type="match status" value="1"/>
</dbReference>
<keyword evidence="4" id="KW-0408">Iron</keyword>
<keyword evidence="5" id="KW-0540">Nuclease</keyword>
<dbReference type="InterPro" id="IPR019190">
    <property type="entry name" value="EXOV"/>
</dbReference>
<dbReference type="AlphaFoldDB" id="A0A1E1LSF9"/>
<protein>
    <recommendedName>
        <fullName evidence="10">Exonuclease V</fullName>
    </recommendedName>
</protein>
<keyword evidence="4" id="KW-0411">Iron-sulfur</keyword>
<feature type="compositionally biased region" description="Basic and acidic residues" evidence="7">
    <location>
        <begin position="132"/>
        <end position="142"/>
    </location>
</feature>
<dbReference type="Proteomes" id="UP000178912">
    <property type="component" value="Unassembled WGS sequence"/>
</dbReference>
<comment type="cofactor">
    <cofactor evidence="1">
        <name>[4Fe-4S] cluster</name>
        <dbReference type="ChEBI" id="CHEBI:49883"/>
    </cofactor>
</comment>
<feature type="region of interest" description="Disordered" evidence="7">
    <location>
        <begin position="1"/>
        <end position="27"/>
    </location>
</feature>
<evidence type="ECO:0000256" key="7">
    <source>
        <dbReference type="SAM" id="MobiDB-lite"/>
    </source>
</evidence>
<dbReference type="Gene3D" id="3.90.320.10">
    <property type="match status" value="1"/>
</dbReference>
<proteinExistence type="inferred from homology"/>
<evidence type="ECO:0000313" key="9">
    <source>
        <dbReference type="Proteomes" id="UP000178912"/>
    </source>
</evidence>
<evidence type="ECO:0008006" key="10">
    <source>
        <dbReference type="Google" id="ProtNLM"/>
    </source>
</evidence>
<evidence type="ECO:0000256" key="1">
    <source>
        <dbReference type="ARBA" id="ARBA00001966"/>
    </source>
</evidence>
<keyword evidence="4" id="KW-0004">4Fe-4S</keyword>
<dbReference type="GO" id="GO:0005739">
    <property type="term" value="C:mitochondrion"/>
    <property type="evidence" value="ECO:0007669"/>
    <property type="project" value="TreeGrafter"/>
</dbReference>
<evidence type="ECO:0000256" key="2">
    <source>
        <dbReference type="ARBA" id="ARBA00009797"/>
    </source>
</evidence>
<keyword evidence="6" id="KW-0269">Exonuclease</keyword>
<reference evidence="9" key="1">
    <citation type="submission" date="2016-03" db="EMBL/GenBank/DDBJ databases">
        <authorList>
            <person name="Guldener U."/>
        </authorList>
    </citation>
    <scope>NUCLEOTIDE SEQUENCE [LARGE SCALE GENOMIC DNA]</scope>
    <source>
        <strain evidence="9">04CH-RAC-A.6.1</strain>
    </source>
</reference>
<dbReference type="OrthoDB" id="354769at2759"/>
<evidence type="ECO:0000256" key="5">
    <source>
        <dbReference type="ARBA" id="ARBA00022722"/>
    </source>
</evidence>
<dbReference type="GO" id="GO:0045145">
    <property type="term" value="F:single-stranded DNA 5'-3' DNA exonuclease activity"/>
    <property type="evidence" value="ECO:0007669"/>
    <property type="project" value="InterPro"/>
</dbReference>
<evidence type="ECO:0000256" key="3">
    <source>
        <dbReference type="ARBA" id="ARBA00011245"/>
    </source>
</evidence>
<evidence type="ECO:0000313" key="8">
    <source>
        <dbReference type="EMBL" id="CZT13405.1"/>
    </source>
</evidence>
<dbReference type="GO" id="GO:0005634">
    <property type="term" value="C:nucleus"/>
    <property type="evidence" value="ECO:0007669"/>
    <property type="project" value="TreeGrafter"/>
</dbReference>
<dbReference type="PANTHER" id="PTHR14464:SF4">
    <property type="entry name" value="EXONUCLEASE V"/>
    <property type="match status" value="1"/>
</dbReference>
<comment type="similarity">
    <text evidence="2">Belongs to the EXO5 family.</text>
</comment>
<accession>A0A1E1LSF9</accession>
<evidence type="ECO:0000256" key="6">
    <source>
        <dbReference type="ARBA" id="ARBA00022839"/>
    </source>
</evidence>
<dbReference type="GO" id="GO:0051539">
    <property type="term" value="F:4 iron, 4 sulfur cluster binding"/>
    <property type="evidence" value="ECO:0007669"/>
    <property type="project" value="UniProtKB-KW"/>
</dbReference>
<name>A0A1E1LSF9_9HELO</name>
<gene>
    <name evidence="8" type="ORF">RAG0_16917</name>
</gene>
<keyword evidence="6" id="KW-0378">Hydrolase</keyword>
<dbReference type="Pfam" id="PF09810">
    <property type="entry name" value="Exo5"/>
    <property type="match status" value="1"/>
</dbReference>
<feature type="compositionally biased region" description="Polar residues" evidence="7">
    <location>
        <begin position="1"/>
        <end position="10"/>
    </location>
</feature>
<dbReference type="InterPro" id="IPR011604">
    <property type="entry name" value="PDDEXK-like_dom_sf"/>
</dbReference>
<dbReference type="EMBL" id="FJUX01000189">
    <property type="protein sequence ID" value="CZT13405.1"/>
    <property type="molecule type" value="Genomic_DNA"/>
</dbReference>
<keyword evidence="4" id="KW-0479">Metal-binding</keyword>
<dbReference type="GO" id="GO:0036297">
    <property type="term" value="P:interstrand cross-link repair"/>
    <property type="evidence" value="ECO:0007669"/>
    <property type="project" value="TreeGrafter"/>
</dbReference>
<feature type="region of interest" description="Disordered" evidence="7">
    <location>
        <begin position="108"/>
        <end position="142"/>
    </location>
</feature>
<organism evidence="8 9">
    <name type="scientific">Rhynchosporium agropyri</name>
    <dbReference type="NCBI Taxonomy" id="914238"/>
    <lineage>
        <taxon>Eukaryota</taxon>
        <taxon>Fungi</taxon>
        <taxon>Dikarya</taxon>
        <taxon>Ascomycota</taxon>
        <taxon>Pezizomycotina</taxon>
        <taxon>Leotiomycetes</taxon>
        <taxon>Helotiales</taxon>
        <taxon>Ploettnerulaceae</taxon>
        <taxon>Rhynchosporium</taxon>
    </lineage>
</organism>